<dbReference type="Gene3D" id="1.10.357.150">
    <property type="match status" value="1"/>
</dbReference>
<feature type="domain" description="ZW10 C-terminal helical" evidence="3">
    <location>
        <begin position="570"/>
        <end position="702"/>
    </location>
</feature>
<dbReference type="Pfam" id="PF20666">
    <property type="entry name" value="ZW10_C"/>
    <property type="match status" value="1"/>
</dbReference>
<comment type="caution">
    <text evidence="4">The sequence shown here is derived from an EMBL/GenBank/DDBJ whole genome shotgun (WGS) entry which is preliminary data.</text>
</comment>
<evidence type="ECO:0000259" key="2">
    <source>
        <dbReference type="Pfam" id="PF20666"/>
    </source>
</evidence>
<dbReference type="InterPro" id="IPR055148">
    <property type="entry name" value="ZW10_C_2"/>
</dbReference>
<dbReference type="GO" id="GO:0006888">
    <property type="term" value="P:endoplasmic reticulum to Golgi vesicle-mediated transport"/>
    <property type="evidence" value="ECO:0007669"/>
    <property type="project" value="TreeGrafter"/>
</dbReference>
<proteinExistence type="predicted"/>
<sequence length="713" mass="81753">MFSLVAQALAVKETAEMQELETDVFVLLDDVLCLKNEYTEALRGAYVHVTSPFISDPYLSDFANFKSSYQTIYDVFKTAKPTPVLTQDQLDHLSVTLKEIENNLEILKTLTEIDNSLNTIHSLLENSSIFQAAELLSICHSLLKQPIPTKEFGDIMKGFGETWADQCTRVMSHQSRMWNELVYFTKVPRSSGNNLQIVKVSVSLRETAKFVEVIEALKYVDLQKSYLSSFSEELFQEFLKPIVGHECVVRGEETKEGEIATLEVTIDRNSSCPTNVIVLHNLRLVFDFFNFYLNPEIPGKGRMLKLIGDTIRHKFCKYAFRMESFNFKDINVFTEDIDATEKFKTYLSEIGFIHYDLKNNSIPELFEYLKSCKVLEEARNIMHQKILDTVDVKQIFPPKYQHYLDLCSMDGPFSEELLNQWEKMPSNICISKSTDRLMALIETLLEDATKKDIFEAVRQFYTVRNILELYSSLLPIEIEDSVKSSANVAGVVFNNCFHLCGWIIYISSRYHSFFPRVKKGLVVTYAPEAINIRKVGENVLETYLQSKTAELTDLINAGELEMKNMAEQEKAVNKCMTSLEVLRSAWLNFLPHHIYLKNMGVVIDSIMKTLLKKIMYKDKISPELATSIRMLCQCIIIKLEGDFKEESSNVIFMEKLKAVNIVMEANSATIIYGWKKGKGKLAKGLTYPELNKLVNSIFCDKELVFVLDKIQSL</sequence>
<dbReference type="GO" id="GO:0005737">
    <property type="term" value="C:cytoplasm"/>
    <property type="evidence" value="ECO:0007669"/>
    <property type="project" value="GOC"/>
</dbReference>
<dbReference type="GO" id="GO:1990423">
    <property type="term" value="C:RZZ complex"/>
    <property type="evidence" value="ECO:0007669"/>
    <property type="project" value="TreeGrafter"/>
</dbReference>
<dbReference type="OrthoDB" id="534815at2759"/>
<protein>
    <recommendedName>
        <fullName evidence="6">Centromere/kinetochore protein zw10-like protein</fullName>
    </recommendedName>
</protein>
<dbReference type="AlphaFoldDB" id="A0A8K0K437"/>
<feature type="domain" description="Centromere/kinetochore protein zw10 middle" evidence="1">
    <location>
        <begin position="178"/>
        <end position="382"/>
    </location>
</feature>
<evidence type="ECO:0008006" key="6">
    <source>
        <dbReference type="Google" id="ProtNLM"/>
    </source>
</evidence>
<dbReference type="InterPro" id="IPR048344">
    <property type="entry name" value="Zw10_middle"/>
</dbReference>
<reference evidence="4" key="1">
    <citation type="submission" date="2013-04" db="EMBL/GenBank/DDBJ databases">
        <authorList>
            <person name="Qu J."/>
            <person name="Murali S.C."/>
            <person name="Bandaranaike D."/>
            <person name="Bellair M."/>
            <person name="Blankenburg K."/>
            <person name="Chao H."/>
            <person name="Dinh H."/>
            <person name="Doddapaneni H."/>
            <person name="Downs B."/>
            <person name="Dugan-Rocha S."/>
            <person name="Elkadiri S."/>
            <person name="Gnanaolivu R.D."/>
            <person name="Hernandez B."/>
            <person name="Javaid M."/>
            <person name="Jayaseelan J.C."/>
            <person name="Lee S."/>
            <person name="Li M."/>
            <person name="Ming W."/>
            <person name="Munidasa M."/>
            <person name="Muniz J."/>
            <person name="Nguyen L."/>
            <person name="Ongeri F."/>
            <person name="Osuji N."/>
            <person name="Pu L.-L."/>
            <person name="Puazo M."/>
            <person name="Qu C."/>
            <person name="Quiroz J."/>
            <person name="Raj R."/>
            <person name="Weissenberger G."/>
            <person name="Xin Y."/>
            <person name="Zou X."/>
            <person name="Han Y."/>
            <person name="Richards S."/>
            <person name="Worley K."/>
            <person name="Muzny D."/>
            <person name="Gibbs R."/>
        </authorList>
    </citation>
    <scope>NUCLEOTIDE SEQUENCE</scope>
    <source>
        <strain evidence="4">Sampled in the wild</strain>
    </source>
</reference>
<dbReference type="GO" id="GO:0007094">
    <property type="term" value="P:mitotic spindle assembly checkpoint signaling"/>
    <property type="evidence" value="ECO:0007669"/>
    <property type="project" value="TreeGrafter"/>
</dbReference>
<dbReference type="InterPro" id="IPR048343">
    <property type="entry name" value="ZW10_C"/>
</dbReference>
<dbReference type="PANTHER" id="PTHR12205:SF0">
    <property type="entry name" value="CENTROMERE_KINETOCHORE PROTEIN ZW10 HOMOLOG"/>
    <property type="match status" value="1"/>
</dbReference>
<evidence type="ECO:0000259" key="1">
    <source>
        <dbReference type="Pfam" id="PF20665"/>
    </source>
</evidence>
<organism evidence="4 5">
    <name type="scientific">Ladona fulva</name>
    <name type="common">Scarce chaser dragonfly</name>
    <name type="synonym">Libellula fulva</name>
    <dbReference type="NCBI Taxonomy" id="123851"/>
    <lineage>
        <taxon>Eukaryota</taxon>
        <taxon>Metazoa</taxon>
        <taxon>Ecdysozoa</taxon>
        <taxon>Arthropoda</taxon>
        <taxon>Hexapoda</taxon>
        <taxon>Insecta</taxon>
        <taxon>Pterygota</taxon>
        <taxon>Palaeoptera</taxon>
        <taxon>Odonata</taxon>
        <taxon>Epiprocta</taxon>
        <taxon>Anisoptera</taxon>
        <taxon>Libelluloidea</taxon>
        <taxon>Libellulidae</taxon>
        <taxon>Ladona</taxon>
    </lineage>
</organism>
<gene>
    <name evidence="4" type="ORF">J437_LFUL000435</name>
</gene>
<keyword evidence="5" id="KW-1185">Reference proteome</keyword>
<dbReference type="Pfam" id="PF20665">
    <property type="entry name" value="Zw10_middle"/>
    <property type="match status" value="1"/>
</dbReference>
<reference evidence="4" key="2">
    <citation type="submission" date="2017-10" db="EMBL/GenBank/DDBJ databases">
        <title>Ladona fulva Genome sequencing and assembly.</title>
        <authorList>
            <person name="Murali S."/>
            <person name="Richards S."/>
            <person name="Bandaranaike D."/>
            <person name="Bellair M."/>
            <person name="Blankenburg K."/>
            <person name="Chao H."/>
            <person name="Dinh H."/>
            <person name="Doddapaneni H."/>
            <person name="Dugan-Rocha S."/>
            <person name="Elkadiri S."/>
            <person name="Gnanaolivu R."/>
            <person name="Hernandez B."/>
            <person name="Skinner E."/>
            <person name="Javaid M."/>
            <person name="Lee S."/>
            <person name="Li M."/>
            <person name="Ming W."/>
            <person name="Munidasa M."/>
            <person name="Muniz J."/>
            <person name="Nguyen L."/>
            <person name="Hughes D."/>
            <person name="Osuji N."/>
            <person name="Pu L.-L."/>
            <person name="Puazo M."/>
            <person name="Qu C."/>
            <person name="Quiroz J."/>
            <person name="Raj R."/>
            <person name="Weissenberger G."/>
            <person name="Xin Y."/>
            <person name="Zou X."/>
            <person name="Han Y."/>
            <person name="Worley K."/>
            <person name="Muzny D."/>
            <person name="Gibbs R."/>
        </authorList>
    </citation>
    <scope>NUCLEOTIDE SEQUENCE</scope>
    <source>
        <strain evidence="4">Sampled in the wild</strain>
    </source>
</reference>
<name>A0A8K0K437_LADFU</name>
<dbReference type="InterPro" id="IPR046362">
    <property type="entry name" value="Zw10/DSL1_C_sf"/>
</dbReference>
<dbReference type="Pfam" id="PF22766">
    <property type="entry name" value="ZW10_C2"/>
    <property type="match status" value="1"/>
</dbReference>
<evidence type="ECO:0000313" key="5">
    <source>
        <dbReference type="Proteomes" id="UP000792457"/>
    </source>
</evidence>
<accession>A0A8K0K437</accession>
<dbReference type="PANTHER" id="PTHR12205">
    <property type="entry name" value="CENTROMERE/KINETOCHORE PROTEIN ZW10"/>
    <property type="match status" value="1"/>
</dbReference>
<evidence type="ECO:0000259" key="3">
    <source>
        <dbReference type="Pfam" id="PF22766"/>
    </source>
</evidence>
<feature type="domain" description="Centromere/kinetochore protein zw10 C-terminal" evidence="2">
    <location>
        <begin position="429"/>
        <end position="552"/>
    </location>
</feature>
<dbReference type="Proteomes" id="UP000792457">
    <property type="component" value="Unassembled WGS sequence"/>
</dbReference>
<dbReference type="EMBL" id="KZ308322">
    <property type="protein sequence ID" value="KAG8227426.1"/>
    <property type="molecule type" value="Genomic_DNA"/>
</dbReference>
<evidence type="ECO:0000313" key="4">
    <source>
        <dbReference type="EMBL" id="KAG8227426.1"/>
    </source>
</evidence>